<dbReference type="Gene3D" id="1.20.950.20">
    <property type="entry name" value="Transmembrane di-heme cytochromes, Chain C"/>
    <property type="match status" value="1"/>
</dbReference>
<evidence type="ECO:0000256" key="6">
    <source>
        <dbReference type="ARBA" id="ARBA00022692"/>
    </source>
</evidence>
<dbReference type="EMBL" id="AP023423">
    <property type="protein sequence ID" value="BCK87027.1"/>
    <property type="molecule type" value="Genomic_DNA"/>
</dbReference>
<organism evidence="15 16">
    <name type="scientific">Sideroxyarcus emersonii</name>
    <dbReference type="NCBI Taxonomy" id="2764705"/>
    <lineage>
        <taxon>Bacteria</taxon>
        <taxon>Pseudomonadati</taxon>
        <taxon>Pseudomonadota</taxon>
        <taxon>Betaproteobacteria</taxon>
        <taxon>Nitrosomonadales</taxon>
        <taxon>Gallionellaceae</taxon>
        <taxon>Sideroxyarcus</taxon>
    </lineage>
</organism>
<evidence type="ECO:0000256" key="1">
    <source>
        <dbReference type="ARBA" id="ARBA00001970"/>
    </source>
</evidence>
<dbReference type="GO" id="GO:0005886">
    <property type="term" value="C:plasma membrane"/>
    <property type="evidence" value="ECO:0007669"/>
    <property type="project" value="UniProtKB-SubCell"/>
</dbReference>
<dbReference type="GO" id="GO:0009055">
    <property type="term" value="F:electron transfer activity"/>
    <property type="evidence" value="ECO:0007669"/>
    <property type="project" value="InterPro"/>
</dbReference>
<keyword evidence="9 13" id="KW-1133">Transmembrane helix</keyword>
<gene>
    <name evidence="15" type="ORF">MIZ01_0797</name>
</gene>
<dbReference type="InterPro" id="IPR011577">
    <property type="entry name" value="Cyt_b561_bac/Ni-Hgenase"/>
</dbReference>
<dbReference type="Pfam" id="PF01292">
    <property type="entry name" value="Ni_hydr_CYTB"/>
    <property type="match status" value="1"/>
</dbReference>
<keyword evidence="10" id="KW-0408">Iron</keyword>
<evidence type="ECO:0000256" key="5">
    <source>
        <dbReference type="ARBA" id="ARBA00022617"/>
    </source>
</evidence>
<feature type="transmembrane region" description="Helical" evidence="13">
    <location>
        <begin position="107"/>
        <end position="125"/>
    </location>
</feature>
<dbReference type="SUPFAM" id="SSF81342">
    <property type="entry name" value="Transmembrane di-heme cytochromes"/>
    <property type="match status" value="1"/>
</dbReference>
<keyword evidence="11 13" id="KW-0472">Membrane</keyword>
<dbReference type="InterPro" id="IPR052168">
    <property type="entry name" value="Cytochrome_b561_oxidase"/>
</dbReference>
<dbReference type="KEGG" id="seme:MIZ01_0797"/>
<dbReference type="GO" id="GO:0046872">
    <property type="term" value="F:metal ion binding"/>
    <property type="evidence" value="ECO:0007669"/>
    <property type="project" value="UniProtKB-KW"/>
</dbReference>
<dbReference type="RefSeq" id="WP_269807822.1">
    <property type="nucleotide sequence ID" value="NZ_AP023423.1"/>
</dbReference>
<evidence type="ECO:0000256" key="8">
    <source>
        <dbReference type="ARBA" id="ARBA00022982"/>
    </source>
</evidence>
<feature type="transmembrane region" description="Helical" evidence="13">
    <location>
        <begin position="25"/>
        <end position="48"/>
    </location>
</feature>
<evidence type="ECO:0000256" key="4">
    <source>
        <dbReference type="ARBA" id="ARBA00022475"/>
    </source>
</evidence>
<dbReference type="PANTHER" id="PTHR30529:SF1">
    <property type="entry name" value="CYTOCHROME B561 HOMOLOG 2"/>
    <property type="match status" value="1"/>
</dbReference>
<feature type="transmembrane region" description="Helical" evidence="13">
    <location>
        <begin position="158"/>
        <end position="178"/>
    </location>
</feature>
<dbReference type="PANTHER" id="PTHR30529">
    <property type="entry name" value="CYTOCHROME B561"/>
    <property type="match status" value="1"/>
</dbReference>
<evidence type="ECO:0000256" key="3">
    <source>
        <dbReference type="ARBA" id="ARBA00022448"/>
    </source>
</evidence>
<feature type="domain" description="Cytochrome b561 bacterial/Ni-hydrogenase" evidence="14">
    <location>
        <begin position="25"/>
        <end position="194"/>
    </location>
</feature>
<evidence type="ECO:0000256" key="10">
    <source>
        <dbReference type="ARBA" id="ARBA00023004"/>
    </source>
</evidence>
<dbReference type="AlphaFoldDB" id="A0AAN1X8S8"/>
<reference evidence="15 16" key="1">
    <citation type="journal article" date="2022" name="Int. J. Syst. Evol. Microbiol.">
        <title>&lt;i&gt;Sideroxyarcus emersonii&lt;/i&gt; gen. nov. sp. nov., a neutrophilic, microaerobic iron- and thiosulfate-oxidizing bacterium isolated from iron-rich wetland sediment.</title>
        <authorList>
            <person name="Kato S."/>
            <person name="Itoh T."/>
            <person name="Iino T."/>
            <person name="Ohkuma M."/>
        </authorList>
    </citation>
    <scope>NUCLEOTIDE SEQUENCE [LARGE SCALE GENOMIC DNA]</scope>
    <source>
        <strain evidence="15 16">MIZ01</strain>
    </source>
</reference>
<comment type="subcellular location">
    <subcellularLocation>
        <location evidence="2">Cell membrane</location>
        <topology evidence="2">Multi-pass membrane protein</topology>
    </subcellularLocation>
</comment>
<evidence type="ECO:0000256" key="12">
    <source>
        <dbReference type="ARBA" id="ARBA00037975"/>
    </source>
</evidence>
<keyword evidence="8" id="KW-0249">Electron transport</keyword>
<comment type="cofactor">
    <cofactor evidence="1">
        <name>heme b</name>
        <dbReference type="ChEBI" id="CHEBI:60344"/>
    </cofactor>
</comment>
<dbReference type="InterPro" id="IPR016174">
    <property type="entry name" value="Di-haem_cyt_TM"/>
</dbReference>
<comment type="similarity">
    <text evidence="12">Belongs to the cytochrome b561 family.</text>
</comment>
<evidence type="ECO:0000313" key="16">
    <source>
        <dbReference type="Proteomes" id="UP001320326"/>
    </source>
</evidence>
<evidence type="ECO:0000256" key="11">
    <source>
        <dbReference type="ARBA" id="ARBA00023136"/>
    </source>
</evidence>
<keyword evidence="7" id="KW-0479">Metal-binding</keyword>
<dbReference type="GO" id="GO:0020037">
    <property type="term" value="F:heme binding"/>
    <property type="evidence" value="ECO:0007669"/>
    <property type="project" value="TreeGrafter"/>
</dbReference>
<keyword evidence="16" id="KW-1185">Reference proteome</keyword>
<name>A0AAN1X8S8_9PROT</name>
<feature type="transmembrane region" description="Helical" evidence="13">
    <location>
        <begin position="68"/>
        <end position="86"/>
    </location>
</feature>
<evidence type="ECO:0000259" key="14">
    <source>
        <dbReference type="Pfam" id="PF01292"/>
    </source>
</evidence>
<evidence type="ECO:0000313" key="15">
    <source>
        <dbReference type="EMBL" id="BCK87027.1"/>
    </source>
</evidence>
<dbReference type="GO" id="GO:0022904">
    <property type="term" value="P:respiratory electron transport chain"/>
    <property type="evidence" value="ECO:0007669"/>
    <property type="project" value="InterPro"/>
</dbReference>
<dbReference type="Proteomes" id="UP001320326">
    <property type="component" value="Chromosome"/>
</dbReference>
<sequence length="200" mass="22364">MDILPANFTTGLSGVQPTRSATRQYATAAVAMHWLMAFAIVGLFAFGLYMHDLPLSPWKLRAYSWHKWAGVSIFGLAVVRLAWRIYNRPPELPPHMGRAERFIAHSGHSLLYLLMFTIPLSGWLMSSAKGFQTVLFGVLPLPDLLSKNKELGDMLQTVHWSLNLVLAILVAGHVAAALKHHFVDRDDVLARMLPRLGKSR</sequence>
<keyword evidence="6 13" id="KW-0812">Transmembrane</keyword>
<evidence type="ECO:0000256" key="13">
    <source>
        <dbReference type="SAM" id="Phobius"/>
    </source>
</evidence>
<keyword evidence="3" id="KW-0813">Transport</keyword>
<proteinExistence type="inferred from homology"/>
<accession>A0AAN1X8S8</accession>
<keyword evidence="4" id="KW-1003">Cell membrane</keyword>
<evidence type="ECO:0000256" key="7">
    <source>
        <dbReference type="ARBA" id="ARBA00022723"/>
    </source>
</evidence>
<protein>
    <submittedName>
        <fullName evidence="15">Cytochrome b561</fullName>
    </submittedName>
</protein>
<keyword evidence="5" id="KW-0349">Heme</keyword>
<evidence type="ECO:0000256" key="2">
    <source>
        <dbReference type="ARBA" id="ARBA00004651"/>
    </source>
</evidence>
<evidence type="ECO:0000256" key="9">
    <source>
        <dbReference type="ARBA" id="ARBA00022989"/>
    </source>
</evidence>